<dbReference type="NCBIfam" id="NF040487">
    <property type="entry name" value="T3SS_CigR_fam"/>
    <property type="match status" value="1"/>
</dbReference>
<evidence type="ECO:0000313" key="3">
    <source>
        <dbReference type="EMBL" id="SBW04860.1"/>
    </source>
</evidence>
<keyword evidence="2" id="KW-0732">Signal</keyword>
<feature type="compositionally biased region" description="Basic and acidic residues" evidence="1">
    <location>
        <begin position="34"/>
        <end position="43"/>
    </location>
</feature>
<feature type="compositionally biased region" description="Basic and acidic residues" evidence="1">
    <location>
        <begin position="56"/>
        <end position="68"/>
    </location>
</feature>
<organism evidence="3">
    <name type="scientific">uncultured delta proteobacterium</name>
    <dbReference type="NCBI Taxonomy" id="34034"/>
    <lineage>
        <taxon>Bacteria</taxon>
        <taxon>Deltaproteobacteria</taxon>
        <taxon>environmental samples</taxon>
    </lineage>
</organism>
<reference evidence="3" key="1">
    <citation type="submission" date="2016-04" db="EMBL/GenBank/DDBJ databases">
        <authorList>
            <person name="Evans L.H."/>
            <person name="Alamgir A."/>
            <person name="Owens N."/>
            <person name="Weber N.D."/>
            <person name="Virtaneva K."/>
            <person name="Barbian K."/>
            <person name="Babar A."/>
            <person name="Rosenke K."/>
        </authorList>
    </citation>
    <scope>NUCLEOTIDE SEQUENCE</scope>
    <source>
        <strain evidence="3">86</strain>
    </source>
</reference>
<sequence length="160" mass="16877">MKKILLLMTVALCLALAGPVQADPPAHAKGRGGGKKEKSEKPGKGPKYSGQQGKHNGPDGKYRGPDGDDLIRATITAIAAREIAVRGGWVGYQPLPPGIAKNLARGKPLPPGIAKKALPPGMMLHLPVYRGYSWYAAGRDLILVSLAGMVIADILHDVFD</sequence>
<accession>A0A212JZC4</accession>
<dbReference type="EMBL" id="FLUQ01000002">
    <property type="protein sequence ID" value="SBW04860.1"/>
    <property type="molecule type" value="Genomic_DNA"/>
</dbReference>
<feature type="region of interest" description="Disordered" evidence="1">
    <location>
        <begin position="22"/>
        <end position="68"/>
    </location>
</feature>
<protein>
    <recommendedName>
        <fullName evidence="4">Integral membrane protein</fullName>
    </recommendedName>
</protein>
<gene>
    <name evidence="3" type="ORF">KL86DPRO_20387</name>
</gene>
<evidence type="ECO:0008006" key="4">
    <source>
        <dbReference type="Google" id="ProtNLM"/>
    </source>
</evidence>
<evidence type="ECO:0000256" key="1">
    <source>
        <dbReference type="SAM" id="MobiDB-lite"/>
    </source>
</evidence>
<evidence type="ECO:0000256" key="2">
    <source>
        <dbReference type="SAM" id="SignalP"/>
    </source>
</evidence>
<dbReference type="AlphaFoldDB" id="A0A212JZC4"/>
<feature type="signal peptide" evidence="2">
    <location>
        <begin position="1"/>
        <end position="22"/>
    </location>
</feature>
<name>A0A212JZC4_9DELT</name>
<proteinExistence type="predicted"/>
<feature type="chain" id="PRO_5012758576" description="Integral membrane protein" evidence="2">
    <location>
        <begin position="23"/>
        <end position="160"/>
    </location>
</feature>
<dbReference type="Gene3D" id="3.10.450.160">
    <property type="entry name" value="inner membrane protein cigr"/>
    <property type="match status" value="1"/>
</dbReference>